<proteinExistence type="predicted"/>
<reference evidence="2 3" key="1">
    <citation type="journal article" date="2019" name="Int. J. Syst. Evol. Microbiol.">
        <title>The Global Catalogue of Microorganisms (GCM) 10K type strain sequencing project: providing services to taxonomists for standard genome sequencing and annotation.</title>
        <authorList>
            <consortium name="The Broad Institute Genomics Platform"/>
            <consortium name="The Broad Institute Genome Sequencing Center for Infectious Disease"/>
            <person name="Wu L."/>
            <person name="Ma J."/>
        </authorList>
    </citation>
    <scope>NUCLEOTIDE SEQUENCE [LARGE SCALE GENOMIC DNA]</scope>
    <source>
        <strain evidence="2 3">JCM 12393</strain>
    </source>
</reference>
<accession>A0ABN1YBY8</accession>
<dbReference type="EMBL" id="BAAAKJ010000259">
    <property type="protein sequence ID" value="GAA1403573.1"/>
    <property type="molecule type" value="Genomic_DNA"/>
</dbReference>
<gene>
    <name evidence="2" type="ORF">GCM10009639_48580</name>
</gene>
<protein>
    <recommendedName>
        <fullName evidence="4">Transposase</fullName>
    </recommendedName>
</protein>
<feature type="compositionally biased region" description="Basic and acidic residues" evidence="1">
    <location>
        <begin position="68"/>
        <end position="86"/>
    </location>
</feature>
<evidence type="ECO:0000313" key="3">
    <source>
        <dbReference type="Proteomes" id="UP001499863"/>
    </source>
</evidence>
<sequence>MSAELERRQIGYVLAASRKRPIPTRGRLIYSLSTEPSQARAGRGGTRRPPGDSSASAAVRALSARLARQQEAHGDEVTRLRKAREAAQGENLELRRCLARHETD</sequence>
<name>A0ABN1YBY8_9ACTN</name>
<evidence type="ECO:0000313" key="2">
    <source>
        <dbReference type="EMBL" id="GAA1403573.1"/>
    </source>
</evidence>
<evidence type="ECO:0008006" key="4">
    <source>
        <dbReference type="Google" id="ProtNLM"/>
    </source>
</evidence>
<evidence type="ECO:0000256" key="1">
    <source>
        <dbReference type="SAM" id="MobiDB-lite"/>
    </source>
</evidence>
<keyword evidence="3" id="KW-1185">Reference proteome</keyword>
<feature type="region of interest" description="Disordered" evidence="1">
    <location>
        <begin position="31"/>
        <end position="86"/>
    </location>
</feature>
<feature type="compositionally biased region" description="Low complexity" evidence="1">
    <location>
        <begin position="47"/>
        <end position="67"/>
    </location>
</feature>
<dbReference type="Proteomes" id="UP001499863">
    <property type="component" value="Unassembled WGS sequence"/>
</dbReference>
<comment type="caution">
    <text evidence="2">The sequence shown here is derived from an EMBL/GenBank/DDBJ whole genome shotgun (WGS) entry which is preliminary data.</text>
</comment>
<organism evidence="2 3">
    <name type="scientific">Kitasatospora putterlickiae</name>
    <dbReference type="NCBI Taxonomy" id="221725"/>
    <lineage>
        <taxon>Bacteria</taxon>
        <taxon>Bacillati</taxon>
        <taxon>Actinomycetota</taxon>
        <taxon>Actinomycetes</taxon>
        <taxon>Kitasatosporales</taxon>
        <taxon>Streptomycetaceae</taxon>
        <taxon>Kitasatospora</taxon>
    </lineage>
</organism>